<evidence type="ECO:0000313" key="3">
    <source>
        <dbReference type="Proteomes" id="UP000470246"/>
    </source>
</evidence>
<dbReference type="RefSeq" id="WP_163482109.1">
    <property type="nucleotide sequence ID" value="NZ_JAAGWF010000012.1"/>
</dbReference>
<feature type="transmembrane region" description="Helical" evidence="1">
    <location>
        <begin position="94"/>
        <end position="116"/>
    </location>
</feature>
<feature type="transmembrane region" description="Helical" evidence="1">
    <location>
        <begin position="157"/>
        <end position="176"/>
    </location>
</feature>
<keyword evidence="3" id="KW-1185">Reference proteome</keyword>
<keyword evidence="1" id="KW-1133">Transmembrane helix</keyword>
<feature type="transmembrane region" description="Helical" evidence="1">
    <location>
        <begin position="209"/>
        <end position="230"/>
    </location>
</feature>
<organism evidence="2 3">
    <name type="scientific">Geodermatophilus sabuli</name>
    <dbReference type="NCBI Taxonomy" id="1564158"/>
    <lineage>
        <taxon>Bacteria</taxon>
        <taxon>Bacillati</taxon>
        <taxon>Actinomycetota</taxon>
        <taxon>Actinomycetes</taxon>
        <taxon>Geodermatophilales</taxon>
        <taxon>Geodermatophilaceae</taxon>
        <taxon>Geodermatophilus</taxon>
    </lineage>
</organism>
<comment type="caution">
    <text evidence="2">The sequence shown here is derived from an EMBL/GenBank/DDBJ whole genome shotgun (WGS) entry which is preliminary data.</text>
</comment>
<dbReference type="Proteomes" id="UP000470246">
    <property type="component" value="Unassembled WGS sequence"/>
</dbReference>
<reference evidence="2 3" key="1">
    <citation type="submission" date="2020-02" db="EMBL/GenBank/DDBJ databases">
        <title>Geodermatophilus sabuli CPCC 205279 I12A-02694.</title>
        <authorList>
            <person name="Jiang Z."/>
        </authorList>
    </citation>
    <scope>NUCLEOTIDE SEQUENCE [LARGE SCALE GENOMIC DNA]</scope>
    <source>
        <strain evidence="2 3">I12A-02694</strain>
    </source>
</reference>
<feature type="transmembrane region" description="Helical" evidence="1">
    <location>
        <begin position="128"/>
        <end position="150"/>
    </location>
</feature>
<dbReference type="Pfam" id="PF12679">
    <property type="entry name" value="ABC2_membrane_2"/>
    <property type="match status" value="1"/>
</dbReference>
<dbReference type="GO" id="GO:0005886">
    <property type="term" value="C:plasma membrane"/>
    <property type="evidence" value="ECO:0007669"/>
    <property type="project" value="UniProtKB-SubCell"/>
</dbReference>
<keyword evidence="1" id="KW-0472">Membrane</keyword>
<gene>
    <name evidence="2" type="ORF">GCU56_12710</name>
</gene>
<dbReference type="PANTHER" id="PTHR37305:SF1">
    <property type="entry name" value="MEMBRANE PROTEIN"/>
    <property type="match status" value="1"/>
</dbReference>
<protein>
    <submittedName>
        <fullName evidence="2">ABC transporter permease subunit</fullName>
    </submittedName>
</protein>
<evidence type="ECO:0000313" key="2">
    <source>
        <dbReference type="EMBL" id="NEK58730.1"/>
    </source>
</evidence>
<dbReference type="PANTHER" id="PTHR37305">
    <property type="entry name" value="INTEGRAL MEMBRANE PROTEIN-RELATED"/>
    <property type="match status" value="1"/>
</dbReference>
<sequence>MNATVARLTARSLLGRRRALLLLLLPAVLLALSGVARALAGTEEDLAVGLLGGFALGTLVPLLGLIAGTGAIGPEIDDGSIVYVLAKPLDRHSIVVTKLLVAVAVVTALGAVPTFAAGVLLTGTAGTLAVAFGLAAAVAGIAYCALFVLLAVVTRNAVVVGLLYALVWETLIGQFVPGAQALSIQQWALAIADEVVGSRAGQLGVTSAVGLPAGVVLLLAVTLGATWYAGRRLRTIRLTSEV</sequence>
<accession>A0A7K3W249</accession>
<evidence type="ECO:0000256" key="1">
    <source>
        <dbReference type="SAM" id="Phobius"/>
    </source>
</evidence>
<dbReference type="AlphaFoldDB" id="A0A7K3W249"/>
<proteinExistence type="predicted"/>
<dbReference type="EMBL" id="JAAGWF010000012">
    <property type="protein sequence ID" value="NEK58730.1"/>
    <property type="molecule type" value="Genomic_DNA"/>
</dbReference>
<keyword evidence="1" id="KW-0812">Transmembrane</keyword>
<dbReference type="GO" id="GO:0140359">
    <property type="term" value="F:ABC-type transporter activity"/>
    <property type="evidence" value="ECO:0007669"/>
    <property type="project" value="InterPro"/>
</dbReference>
<feature type="transmembrane region" description="Helical" evidence="1">
    <location>
        <begin position="50"/>
        <end position="73"/>
    </location>
</feature>
<name>A0A7K3W249_9ACTN</name>